<evidence type="ECO:0000256" key="5">
    <source>
        <dbReference type="SAM" id="SignalP"/>
    </source>
</evidence>
<comment type="subcellular location">
    <subcellularLocation>
        <location evidence="1">Cell envelope</location>
    </subcellularLocation>
</comment>
<dbReference type="InterPro" id="IPR013766">
    <property type="entry name" value="Thioredoxin_domain"/>
</dbReference>
<evidence type="ECO:0000259" key="6">
    <source>
        <dbReference type="PROSITE" id="PS51352"/>
    </source>
</evidence>
<dbReference type="Proteomes" id="UP000184280">
    <property type="component" value="Unassembled WGS sequence"/>
</dbReference>
<dbReference type="GO" id="GO:0017004">
    <property type="term" value="P:cytochrome complex assembly"/>
    <property type="evidence" value="ECO:0007669"/>
    <property type="project" value="UniProtKB-KW"/>
</dbReference>
<accession>A0A1M7MBW7</accession>
<evidence type="ECO:0000313" key="8">
    <source>
        <dbReference type="Proteomes" id="UP000184280"/>
    </source>
</evidence>
<organism evidence="7 8">
    <name type="scientific">Xylanibacter ruminicola</name>
    <name type="common">Prevotella ruminicola</name>
    <dbReference type="NCBI Taxonomy" id="839"/>
    <lineage>
        <taxon>Bacteria</taxon>
        <taxon>Pseudomonadati</taxon>
        <taxon>Bacteroidota</taxon>
        <taxon>Bacteroidia</taxon>
        <taxon>Bacteroidales</taxon>
        <taxon>Prevotellaceae</taxon>
        <taxon>Xylanibacter</taxon>
    </lineage>
</organism>
<name>A0A1M7MBW7_XYLRU</name>
<evidence type="ECO:0000313" key="7">
    <source>
        <dbReference type="EMBL" id="SHM88259.1"/>
    </source>
</evidence>
<dbReference type="RefSeq" id="WP_073047038.1">
    <property type="nucleotide sequence ID" value="NZ_FOLF01000004.1"/>
</dbReference>
<keyword evidence="2" id="KW-0201">Cytochrome c-type biogenesis</keyword>
<feature type="chain" id="PRO_5009928141" evidence="5">
    <location>
        <begin position="21"/>
        <end position="484"/>
    </location>
</feature>
<gene>
    <name evidence="7" type="ORF">SAMN04488494_2850</name>
</gene>
<dbReference type="PANTHER" id="PTHR42852:SF6">
    <property type="entry name" value="THIOL:DISULFIDE INTERCHANGE PROTEIN DSBE"/>
    <property type="match status" value="1"/>
</dbReference>
<reference evidence="7 8" key="1">
    <citation type="submission" date="2016-11" db="EMBL/GenBank/DDBJ databases">
        <authorList>
            <person name="Jaros S."/>
            <person name="Januszkiewicz K."/>
            <person name="Wedrychowicz H."/>
        </authorList>
    </citation>
    <scope>NUCLEOTIDE SEQUENCE [LARGE SCALE GENOMIC DNA]</scope>
    <source>
        <strain evidence="7 8">BPI-34</strain>
    </source>
</reference>
<dbReference type="InterPro" id="IPR036249">
    <property type="entry name" value="Thioredoxin-like_sf"/>
</dbReference>
<dbReference type="InterPro" id="IPR050553">
    <property type="entry name" value="Thioredoxin_ResA/DsbE_sf"/>
</dbReference>
<dbReference type="PANTHER" id="PTHR42852">
    <property type="entry name" value="THIOL:DISULFIDE INTERCHANGE PROTEIN DSBE"/>
    <property type="match status" value="1"/>
</dbReference>
<protein>
    <submittedName>
        <fullName evidence="7">AhpC/TSA family protein</fullName>
    </submittedName>
</protein>
<evidence type="ECO:0000256" key="4">
    <source>
        <dbReference type="ARBA" id="ARBA00023284"/>
    </source>
</evidence>
<dbReference type="EMBL" id="FRCJ01000007">
    <property type="protein sequence ID" value="SHM88259.1"/>
    <property type="molecule type" value="Genomic_DNA"/>
</dbReference>
<evidence type="ECO:0000256" key="2">
    <source>
        <dbReference type="ARBA" id="ARBA00022748"/>
    </source>
</evidence>
<keyword evidence="5" id="KW-0732">Signal</keyword>
<evidence type="ECO:0000256" key="1">
    <source>
        <dbReference type="ARBA" id="ARBA00004196"/>
    </source>
</evidence>
<feature type="domain" description="Thioredoxin" evidence="6">
    <location>
        <begin position="224"/>
        <end position="371"/>
    </location>
</feature>
<proteinExistence type="predicted"/>
<dbReference type="InterPro" id="IPR000866">
    <property type="entry name" value="AhpC/TSA"/>
</dbReference>
<dbReference type="SUPFAM" id="SSF52833">
    <property type="entry name" value="Thioredoxin-like"/>
    <property type="match status" value="1"/>
</dbReference>
<dbReference type="OrthoDB" id="1120316at2"/>
<dbReference type="GO" id="GO:0030313">
    <property type="term" value="C:cell envelope"/>
    <property type="evidence" value="ECO:0007669"/>
    <property type="project" value="UniProtKB-SubCell"/>
</dbReference>
<dbReference type="AlphaFoldDB" id="A0A1M7MBW7"/>
<keyword evidence="4" id="KW-0676">Redox-active center</keyword>
<dbReference type="PROSITE" id="PS51352">
    <property type="entry name" value="THIOREDOXIN_2"/>
    <property type="match status" value="1"/>
</dbReference>
<feature type="signal peptide" evidence="5">
    <location>
        <begin position="1"/>
        <end position="20"/>
    </location>
</feature>
<keyword evidence="3" id="KW-1015">Disulfide bond</keyword>
<dbReference type="CDD" id="cd02966">
    <property type="entry name" value="TlpA_like_family"/>
    <property type="match status" value="1"/>
</dbReference>
<dbReference type="Pfam" id="PF00578">
    <property type="entry name" value="AhpC-TSA"/>
    <property type="match status" value="1"/>
</dbReference>
<sequence length="484" mass="54072">MKKKTIITAMLALIAMMGLAQTQTATITGEVPAVKDGTVIGLATGSLGHDVGTVQNGRFSLSVPVDDVTLVSLDFMGEGCPSRTFNIILRPGAHVKVSGTDCLYPLWKVESDVPEQQTQNRLVDHCRDLLEKCMKLELVGAWKETEPIRLEITKRELDILPSLPIDAASIEKLYEISISAKITKDFPYLEQARALEKRFAAHAPQALKTQMDEIHANLYPPRLLQVGDQAVDFELFDLQGNKHHLSDAFAGGRYVLLDFWGIGCGPCRMAEAEMNDFYEKMKGKLEIVGISADDFSQWKEHEFSKRIAWKNWNDGMKGINIVSSYCDVHAMPYYVLLSPDKRIVWKGMGYVPGYFMGMYDALNGLPQDNTSNLALVVTKVEADANATKVSFRYYTLKEYPFAVARQSYIAANGKRYKVTAADGITLDERTFVKVKAHTATEGTLANIYYSDFTLTFEPFDTKPATFDFREGDGEDVFVIRSISL</sequence>
<evidence type="ECO:0000256" key="3">
    <source>
        <dbReference type="ARBA" id="ARBA00023157"/>
    </source>
</evidence>
<dbReference type="Gene3D" id="3.40.30.10">
    <property type="entry name" value="Glutaredoxin"/>
    <property type="match status" value="1"/>
</dbReference>